<organism evidence="1 2">
    <name type="scientific">Catharanthus roseus</name>
    <name type="common">Madagascar periwinkle</name>
    <name type="synonym">Vinca rosea</name>
    <dbReference type="NCBI Taxonomy" id="4058"/>
    <lineage>
        <taxon>Eukaryota</taxon>
        <taxon>Viridiplantae</taxon>
        <taxon>Streptophyta</taxon>
        <taxon>Embryophyta</taxon>
        <taxon>Tracheophyta</taxon>
        <taxon>Spermatophyta</taxon>
        <taxon>Magnoliopsida</taxon>
        <taxon>eudicotyledons</taxon>
        <taxon>Gunneridae</taxon>
        <taxon>Pentapetalae</taxon>
        <taxon>asterids</taxon>
        <taxon>lamiids</taxon>
        <taxon>Gentianales</taxon>
        <taxon>Apocynaceae</taxon>
        <taxon>Rauvolfioideae</taxon>
        <taxon>Vinceae</taxon>
        <taxon>Catharanthinae</taxon>
        <taxon>Catharanthus</taxon>
    </lineage>
</organism>
<proteinExistence type="predicted"/>
<dbReference type="EMBL" id="CM044708">
    <property type="protein sequence ID" value="KAI5648937.1"/>
    <property type="molecule type" value="Genomic_DNA"/>
</dbReference>
<evidence type="ECO:0000313" key="1">
    <source>
        <dbReference type="EMBL" id="KAI5648937.1"/>
    </source>
</evidence>
<protein>
    <submittedName>
        <fullName evidence="1">Uncharacterized protein</fullName>
    </submittedName>
</protein>
<reference evidence="2" key="1">
    <citation type="journal article" date="2023" name="Nat. Plants">
        <title>Single-cell RNA sequencing provides a high-resolution roadmap for understanding the multicellular compartmentation of specialized metabolism.</title>
        <authorList>
            <person name="Sun S."/>
            <person name="Shen X."/>
            <person name="Li Y."/>
            <person name="Li Y."/>
            <person name="Wang S."/>
            <person name="Li R."/>
            <person name="Zhang H."/>
            <person name="Shen G."/>
            <person name="Guo B."/>
            <person name="Wei J."/>
            <person name="Xu J."/>
            <person name="St-Pierre B."/>
            <person name="Chen S."/>
            <person name="Sun C."/>
        </authorList>
    </citation>
    <scope>NUCLEOTIDE SEQUENCE [LARGE SCALE GENOMIC DNA]</scope>
</reference>
<evidence type="ECO:0000313" key="2">
    <source>
        <dbReference type="Proteomes" id="UP001060085"/>
    </source>
</evidence>
<comment type="caution">
    <text evidence="1">The sequence shown here is derived from an EMBL/GenBank/DDBJ whole genome shotgun (WGS) entry which is preliminary data.</text>
</comment>
<dbReference type="Proteomes" id="UP001060085">
    <property type="component" value="Linkage Group LG08"/>
</dbReference>
<gene>
    <name evidence="1" type="ORF">M9H77_34942</name>
</gene>
<accession>A0ACB9ZML3</accession>
<keyword evidence="2" id="KW-1185">Reference proteome</keyword>
<sequence>MMMQFHETIFMHYTRKTFYFNNTASTPECKETCNATIGLDGQGPDPKTKSSETSSASCSQYQPNTVRALDHQTTALSKTGQIIRLQTPGAPTRPALGPTSVSSPS</sequence>
<name>A0ACB9ZML3_CATRO</name>